<keyword evidence="3" id="KW-1185">Reference proteome</keyword>
<reference evidence="2 3" key="1">
    <citation type="submission" date="2013-11" db="EMBL/GenBank/DDBJ databases">
        <title>Draft genome of the bovine lungworm Dictyocaulus viviparus.</title>
        <authorList>
            <person name="Mitreva M."/>
        </authorList>
    </citation>
    <scope>NUCLEOTIDE SEQUENCE [LARGE SCALE GENOMIC DNA]</scope>
    <source>
        <strain evidence="2 3">HannoverDv2000</strain>
    </source>
</reference>
<name>A0A0D8XIQ0_DICVI</name>
<feature type="region of interest" description="Disordered" evidence="1">
    <location>
        <begin position="111"/>
        <end position="138"/>
    </location>
</feature>
<evidence type="ECO:0000256" key="1">
    <source>
        <dbReference type="SAM" id="MobiDB-lite"/>
    </source>
</evidence>
<dbReference type="AlphaFoldDB" id="A0A0D8XIQ0"/>
<protein>
    <submittedName>
        <fullName evidence="2">Uncharacterized protein</fullName>
    </submittedName>
</protein>
<organism evidence="2 3">
    <name type="scientific">Dictyocaulus viviparus</name>
    <name type="common">Bovine lungworm</name>
    <dbReference type="NCBI Taxonomy" id="29172"/>
    <lineage>
        <taxon>Eukaryota</taxon>
        <taxon>Metazoa</taxon>
        <taxon>Ecdysozoa</taxon>
        <taxon>Nematoda</taxon>
        <taxon>Chromadorea</taxon>
        <taxon>Rhabditida</taxon>
        <taxon>Rhabditina</taxon>
        <taxon>Rhabditomorpha</taxon>
        <taxon>Strongyloidea</taxon>
        <taxon>Metastrongylidae</taxon>
        <taxon>Dictyocaulus</taxon>
    </lineage>
</organism>
<dbReference type="EMBL" id="KN716469">
    <property type="protein sequence ID" value="KJH44483.1"/>
    <property type="molecule type" value="Genomic_DNA"/>
</dbReference>
<accession>A0A0D8XIQ0</accession>
<feature type="compositionally biased region" description="Basic and acidic residues" evidence="1">
    <location>
        <begin position="59"/>
        <end position="71"/>
    </location>
</feature>
<feature type="region of interest" description="Disordered" evidence="1">
    <location>
        <begin position="174"/>
        <end position="213"/>
    </location>
</feature>
<feature type="region of interest" description="Disordered" evidence="1">
    <location>
        <begin position="20"/>
        <end position="81"/>
    </location>
</feature>
<dbReference type="OrthoDB" id="5870726at2759"/>
<proteinExistence type="predicted"/>
<feature type="compositionally biased region" description="Basic and acidic residues" evidence="1">
    <location>
        <begin position="35"/>
        <end position="49"/>
    </location>
</feature>
<evidence type="ECO:0000313" key="3">
    <source>
        <dbReference type="Proteomes" id="UP000053766"/>
    </source>
</evidence>
<evidence type="ECO:0000313" key="2">
    <source>
        <dbReference type="EMBL" id="KJH44483.1"/>
    </source>
</evidence>
<sequence length="263" mass="30136">MMAQSNLEYGGVTLEELDKLDASRKIIPRPQNLPRNREEDDQLLDRIPLDTDTIAPKGKKSEWRELQDERPPSPFSGLPSKITSTSNMVHRIMASPLMSSPSVLRFETQRVDSGPHSSSSALRSIVKKRNADDEDEENPFDEIVTRAPPSHTTNKANRQERNRIREEMGLKPEFDDLQDGTLPEVNEHNDKPRIYRPPVLTTTSGRRERNRDEKITSRLQIPPTLIPRIQSRPRRLPNNPYESIDISKPTILELPIPPHIEII</sequence>
<gene>
    <name evidence="2" type="ORF">DICVIV_09491</name>
</gene>
<dbReference type="Proteomes" id="UP000053766">
    <property type="component" value="Unassembled WGS sequence"/>
</dbReference>
<reference evidence="3" key="2">
    <citation type="journal article" date="2016" name="Sci. Rep.">
        <title>Dictyocaulus viviparus genome, variome and transcriptome elucidate lungworm biology and support future intervention.</title>
        <authorList>
            <person name="McNulty S.N."/>
            <person name="Strube C."/>
            <person name="Rosa B.A."/>
            <person name="Martin J.C."/>
            <person name="Tyagi R."/>
            <person name="Choi Y.J."/>
            <person name="Wang Q."/>
            <person name="Hallsworth Pepin K."/>
            <person name="Zhang X."/>
            <person name="Ozersky P."/>
            <person name="Wilson R.K."/>
            <person name="Sternberg P.W."/>
            <person name="Gasser R.B."/>
            <person name="Mitreva M."/>
        </authorList>
    </citation>
    <scope>NUCLEOTIDE SEQUENCE [LARGE SCALE GENOMIC DNA]</scope>
    <source>
        <strain evidence="3">HannoverDv2000</strain>
    </source>
</reference>